<keyword evidence="1" id="KW-0472">Membrane</keyword>
<dbReference type="AlphaFoldDB" id="A0A8E2JTW0"/>
<protein>
    <submittedName>
        <fullName evidence="2">Uncharacterized protein</fullName>
    </submittedName>
</protein>
<keyword evidence="3" id="KW-1185">Reference proteome</keyword>
<dbReference type="Proteomes" id="UP000250140">
    <property type="component" value="Unassembled WGS sequence"/>
</dbReference>
<keyword evidence="1" id="KW-1133">Transmembrane helix</keyword>
<proteinExistence type="predicted"/>
<accession>A0A8E2JTW0</accession>
<evidence type="ECO:0000313" key="2">
    <source>
        <dbReference type="EMBL" id="OCL09303.1"/>
    </source>
</evidence>
<dbReference type="EMBL" id="KV749471">
    <property type="protein sequence ID" value="OCL09303.1"/>
    <property type="molecule type" value="Genomic_DNA"/>
</dbReference>
<feature type="transmembrane region" description="Helical" evidence="1">
    <location>
        <begin position="51"/>
        <end position="71"/>
    </location>
</feature>
<name>A0A8E2JTW0_9PEZI</name>
<reference evidence="2 3" key="1">
    <citation type="journal article" date="2016" name="Nat. Commun.">
        <title>Ectomycorrhizal ecology is imprinted in the genome of the dominant symbiotic fungus Cenococcum geophilum.</title>
        <authorList>
            <consortium name="DOE Joint Genome Institute"/>
            <person name="Peter M."/>
            <person name="Kohler A."/>
            <person name="Ohm R.A."/>
            <person name="Kuo A."/>
            <person name="Krutzmann J."/>
            <person name="Morin E."/>
            <person name="Arend M."/>
            <person name="Barry K.W."/>
            <person name="Binder M."/>
            <person name="Choi C."/>
            <person name="Clum A."/>
            <person name="Copeland A."/>
            <person name="Grisel N."/>
            <person name="Haridas S."/>
            <person name="Kipfer T."/>
            <person name="LaButti K."/>
            <person name="Lindquist E."/>
            <person name="Lipzen A."/>
            <person name="Maire R."/>
            <person name="Meier B."/>
            <person name="Mihaltcheva S."/>
            <person name="Molinier V."/>
            <person name="Murat C."/>
            <person name="Poggeler S."/>
            <person name="Quandt C.A."/>
            <person name="Sperisen C."/>
            <person name="Tritt A."/>
            <person name="Tisserant E."/>
            <person name="Crous P.W."/>
            <person name="Henrissat B."/>
            <person name="Nehls U."/>
            <person name="Egli S."/>
            <person name="Spatafora J.W."/>
            <person name="Grigoriev I.V."/>
            <person name="Martin F.M."/>
        </authorList>
    </citation>
    <scope>NUCLEOTIDE SEQUENCE [LARGE SCALE GENOMIC DNA]</scope>
    <source>
        <strain evidence="2 3">CBS 207.34</strain>
    </source>
</reference>
<evidence type="ECO:0000313" key="3">
    <source>
        <dbReference type="Proteomes" id="UP000250140"/>
    </source>
</evidence>
<sequence>MDGLDNKRYKYRSMPPPHGHKSILIWKQQWSKGRTRYIYIYKRDRKRVHSFSFSAVALSRALAFPYIFWHINSLADSSSSTPLDRRYFPS</sequence>
<organism evidence="2 3">
    <name type="scientific">Glonium stellatum</name>
    <dbReference type="NCBI Taxonomy" id="574774"/>
    <lineage>
        <taxon>Eukaryota</taxon>
        <taxon>Fungi</taxon>
        <taxon>Dikarya</taxon>
        <taxon>Ascomycota</taxon>
        <taxon>Pezizomycotina</taxon>
        <taxon>Dothideomycetes</taxon>
        <taxon>Pleosporomycetidae</taxon>
        <taxon>Gloniales</taxon>
        <taxon>Gloniaceae</taxon>
        <taxon>Glonium</taxon>
    </lineage>
</organism>
<evidence type="ECO:0000256" key="1">
    <source>
        <dbReference type="SAM" id="Phobius"/>
    </source>
</evidence>
<keyword evidence="1" id="KW-0812">Transmembrane</keyword>
<gene>
    <name evidence="2" type="ORF">AOQ84DRAFT_24219</name>
</gene>